<proteinExistence type="predicted"/>
<protein>
    <submittedName>
        <fullName evidence="1">Unnamed protein product</fullName>
    </submittedName>
</protein>
<dbReference type="EMBL" id="BSXS01003612">
    <property type="protein sequence ID" value="GME81608.1"/>
    <property type="molecule type" value="Genomic_DNA"/>
</dbReference>
<keyword evidence="2" id="KW-1185">Reference proteome</keyword>
<evidence type="ECO:0000313" key="2">
    <source>
        <dbReference type="Proteomes" id="UP001165064"/>
    </source>
</evidence>
<accession>A0ACB5T5D6</accession>
<organism evidence="1 2">
    <name type="scientific">Ambrosiozyma monospora</name>
    <name type="common">Yeast</name>
    <name type="synonym">Endomycopsis monosporus</name>
    <dbReference type="NCBI Taxonomy" id="43982"/>
    <lineage>
        <taxon>Eukaryota</taxon>
        <taxon>Fungi</taxon>
        <taxon>Dikarya</taxon>
        <taxon>Ascomycota</taxon>
        <taxon>Saccharomycotina</taxon>
        <taxon>Pichiomycetes</taxon>
        <taxon>Pichiales</taxon>
        <taxon>Pichiaceae</taxon>
        <taxon>Ambrosiozyma</taxon>
    </lineage>
</organism>
<gene>
    <name evidence="1" type="ORF">Amon02_000505100</name>
</gene>
<dbReference type="Proteomes" id="UP001165064">
    <property type="component" value="Unassembled WGS sequence"/>
</dbReference>
<sequence>MKRLSLLNNHLRTMSTEVEFSIKNTARIISLNRTSKLNALNTNMCAEITPRLVEFSKSDANNLIIIKSNTEKAFCSGGDVIQCAKNNLSGSSFESVDFFQKEYSLDYLLSVYGKPVVALANGITMGGGVGLSVHAPFRIVSETTRFAMPESNIGFFSDVMN</sequence>
<comment type="caution">
    <text evidence="1">The sequence shown here is derived from an EMBL/GenBank/DDBJ whole genome shotgun (WGS) entry which is preliminary data.</text>
</comment>
<evidence type="ECO:0000313" key="1">
    <source>
        <dbReference type="EMBL" id="GME81608.1"/>
    </source>
</evidence>
<name>A0ACB5T5D6_AMBMO</name>
<reference evidence="1" key="1">
    <citation type="submission" date="2023-04" db="EMBL/GenBank/DDBJ databases">
        <title>Ambrosiozyma monospora NBRC 10751.</title>
        <authorList>
            <person name="Ichikawa N."/>
            <person name="Sato H."/>
            <person name="Tonouchi N."/>
        </authorList>
    </citation>
    <scope>NUCLEOTIDE SEQUENCE</scope>
    <source>
        <strain evidence="1">NBRC 10751</strain>
    </source>
</reference>